<dbReference type="InterPro" id="IPR002716">
    <property type="entry name" value="PIN_dom"/>
</dbReference>
<dbReference type="PANTHER" id="PTHR34610:SF3">
    <property type="entry name" value="SSL7007 PROTEIN"/>
    <property type="match status" value="1"/>
</dbReference>
<name>A0ABN1FM34_9PROT</name>
<dbReference type="EMBL" id="BAAAFZ010000055">
    <property type="protein sequence ID" value="GAA0593555.1"/>
    <property type="molecule type" value="Genomic_DNA"/>
</dbReference>
<dbReference type="InterPro" id="IPR002850">
    <property type="entry name" value="PIN_toxin-like"/>
</dbReference>
<keyword evidence="3" id="KW-1185">Reference proteome</keyword>
<evidence type="ECO:0000313" key="2">
    <source>
        <dbReference type="EMBL" id="GAA0593555.1"/>
    </source>
</evidence>
<comment type="caution">
    <text evidence="2">The sequence shown here is derived from an EMBL/GenBank/DDBJ whole genome shotgun (WGS) entry which is preliminary data.</text>
</comment>
<evidence type="ECO:0000259" key="1">
    <source>
        <dbReference type="Pfam" id="PF13470"/>
    </source>
</evidence>
<protein>
    <recommendedName>
        <fullName evidence="1">PIN domain-containing protein</fullName>
    </recommendedName>
</protein>
<dbReference type="NCBIfam" id="TIGR00305">
    <property type="entry name" value="putative toxin-antitoxin system toxin component, PIN family"/>
    <property type="match status" value="1"/>
</dbReference>
<dbReference type="PANTHER" id="PTHR34610">
    <property type="entry name" value="SSL7007 PROTEIN"/>
    <property type="match status" value="1"/>
</dbReference>
<dbReference type="Pfam" id="PF13470">
    <property type="entry name" value="PIN_3"/>
    <property type="match status" value="1"/>
</dbReference>
<dbReference type="InterPro" id="IPR029060">
    <property type="entry name" value="PIN-like_dom_sf"/>
</dbReference>
<sequence>MAVARARTTIALSDAVQREIAGVLARPKFARVVTEDRRREALELLAAAALWVEPRDCRDPKDNRYLELALAAGANAIVTGDEDLLVLRPWRGIQVLRPAEFLQWIEHDRR</sequence>
<feature type="domain" description="PIN" evidence="1">
    <location>
        <begin position="2"/>
        <end position="82"/>
    </location>
</feature>
<gene>
    <name evidence="2" type="ORF">GCM10009416_34910</name>
</gene>
<proteinExistence type="predicted"/>
<organism evidence="2 3">
    <name type="scientific">Craurococcus roseus</name>
    <dbReference type="NCBI Taxonomy" id="77585"/>
    <lineage>
        <taxon>Bacteria</taxon>
        <taxon>Pseudomonadati</taxon>
        <taxon>Pseudomonadota</taxon>
        <taxon>Alphaproteobacteria</taxon>
        <taxon>Acetobacterales</taxon>
        <taxon>Acetobacteraceae</taxon>
        <taxon>Craurococcus</taxon>
    </lineage>
</organism>
<evidence type="ECO:0000313" key="3">
    <source>
        <dbReference type="Proteomes" id="UP001501588"/>
    </source>
</evidence>
<reference evidence="2 3" key="1">
    <citation type="journal article" date="2019" name="Int. J. Syst. Evol. Microbiol.">
        <title>The Global Catalogue of Microorganisms (GCM) 10K type strain sequencing project: providing services to taxonomists for standard genome sequencing and annotation.</title>
        <authorList>
            <consortium name="The Broad Institute Genomics Platform"/>
            <consortium name="The Broad Institute Genome Sequencing Center for Infectious Disease"/>
            <person name="Wu L."/>
            <person name="Ma J."/>
        </authorList>
    </citation>
    <scope>NUCLEOTIDE SEQUENCE [LARGE SCALE GENOMIC DNA]</scope>
    <source>
        <strain evidence="2 3">JCM 9933</strain>
    </source>
</reference>
<dbReference type="Proteomes" id="UP001501588">
    <property type="component" value="Unassembled WGS sequence"/>
</dbReference>
<accession>A0ABN1FM34</accession>
<dbReference type="SUPFAM" id="SSF88723">
    <property type="entry name" value="PIN domain-like"/>
    <property type="match status" value="1"/>
</dbReference>